<dbReference type="Pfam" id="PF04794">
    <property type="entry name" value="YdjC"/>
    <property type="match status" value="1"/>
</dbReference>
<keyword evidence="3" id="KW-0378">Hydrolase</keyword>
<dbReference type="SUPFAM" id="SSF88713">
    <property type="entry name" value="Glycoside hydrolase/deacetylase"/>
    <property type="match status" value="1"/>
</dbReference>
<dbReference type="Gene3D" id="3.20.20.370">
    <property type="entry name" value="Glycoside hydrolase/deacetylase"/>
    <property type="match status" value="1"/>
</dbReference>
<comment type="caution">
    <text evidence="7">The sequence shown here is derived from an EMBL/GenBank/DDBJ whole genome shotgun (WGS) entry which is preliminary data.</text>
</comment>
<evidence type="ECO:0000256" key="2">
    <source>
        <dbReference type="ARBA" id="ARBA00022723"/>
    </source>
</evidence>
<feature type="chain" id="PRO_5040733678" evidence="6">
    <location>
        <begin position="28"/>
        <end position="318"/>
    </location>
</feature>
<evidence type="ECO:0000256" key="6">
    <source>
        <dbReference type="SAM" id="SignalP"/>
    </source>
</evidence>
<evidence type="ECO:0000313" key="7">
    <source>
        <dbReference type="EMBL" id="MCA6078838.1"/>
    </source>
</evidence>
<dbReference type="GO" id="GO:0016787">
    <property type="term" value="F:hydrolase activity"/>
    <property type="evidence" value="ECO:0007669"/>
    <property type="project" value="UniProtKB-KW"/>
</dbReference>
<evidence type="ECO:0000256" key="4">
    <source>
        <dbReference type="ARBA" id="ARBA00022842"/>
    </source>
</evidence>
<dbReference type="GO" id="GO:0005975">
    <property type="term" value="P:carbohydrate metabolic process"/>
    <property type="evidence" value="ECO:0007669"/>
    <property type="project" value="InterPro"/>
</dbReference>
<evidence type="ECO:0000313" key="8">
    <source>
        <dbReference type="Proteomes" id="UP001139409"/>
    </source>
</evidence>
<dbReference type="GO" id="GO:0046872">
    <property type="term" value="F:metal ion binding"/>
    <property type="evidence" value="ECO:0007669"/>
    <property type="project" value="UniProtKB-KW"/>
</dbReference>
<keyword evidence="2" id="KW-0479">Metal-binding</keyword>
<keyword evidence="6" id="KW-0732">Signal</keyword>
<dbReference type="InterPro" id="IPR006879">
    <property type="entry name" value="YdjC-like"/>
</dbReference>
<evidence type="ECO:0000256" key="5">
    <source>
        <dbReference type="ARBA" id="ARBA00023277"/>
    </source>
</evidence>
<evidence type="ECO:0000256" key="1">
    <source>
        <dbReference type="ARBA" id="ARBA00001946"/>
    </source>
</evidence>
<reference evidence="7" key="1">
    <citation type="submission" date="2021-09" db="EMBL/GenBank/DDBJ databases">
        <title>Fulvivirga sp. isolated from coastal sediment.</title>
        <authorList>
            <person name="Yu H."/>
        </authorList>
    </citation>
    <scope>NUCLEOTIDE SEQUENCE</scope>
    <source>
        <strain evidence="7">1062</strain>
    </source>
</reference>
<sequence length="318" mass="35429">MQEITLKKFMKASILFSLLIISSSVLAQNATSISERLGYDKDAKLLILHADDLGVAHSVNDASFRALKSGAVSSASIMVPCPWLLEVAEMSRETPGLDLGLHLTLTAEWEQYKWDGVSPSSEISSLLNDEGYFYDNTTVVMNEGDPEEVRRELQAQIDLARKVGIQPTHLDSHMGTLFTSPTLFRVYVETGQKNRLPVFVPQQATALFTDDFPITDDIIPIQTVGMAGAGNNLDQWQEFYIGMLDNIQPGINEIIVHLGHDDDELQAVTVNHPDFGATWRSMDLKVVESQAFQQALQERNIILVTYREIQELVYGGDE</sequence>
<feature type="signal peptide" evidence="6">
    <location>
        <begin position="1"/>
        <end position="27"/>
    </location>
</feature>
<gene>
    <name evidence="7" type="ORF">LDX50_28445</name>
</gene>
<dbReference type="EMBL" id="JAIXNE010000007">
    <property type="protein sequence ID" value="MCA6078838.1"/>
    <property type="molecule type" value="Genomic_DNA"/>
</dbReference>
<comment type="cofactor">
    <cofactor evidence="1">
        <name>Mg(2+)</name>
        <dbReference type="ChEBI" id="CHEBI:18420"/>
    </cofactor>
</comment>
<organism evidence="7 8">
    <name type="scientific">Fulvivirga sedimenti</name>
    <dbReference type="NCBI Taxonomy" id="2879465"/>
    <lineage>
        <taxon>Bacteria</taxon>
        <taxon>Pseudomonadati</taxon>
        <taxon>Bacteroidota</taxon>
        <taxon>Cytophagia</taxon>
        <taxon>Cytophagales</taxon>
        <taxon>Fulvivirgaceae</taxon>
        <taxon>Fulvivirga</taxon>
    </lineage>
</organism>
<dbReference type="AlphaFoldDB" id="A0A9X1HV50"/>
<dbReference type="GO" id="GO:0019213">
    <property type="term" value="F:deacetylase activity"/>
    <property type="evidence" value="ECO:0007669"/>
    <property type="project" value="TreeGrafter"/>
</dbReference>
<dbReference type="PANTHER" id="PTHR31609:SF1">
    <property type="entry name" value="CARBOHYDRATE DEACETYLASE"/>
    <property type="match status" value="1"/>
</dbReference>
<dbReference type="Proteomes" id="UP001139409">
    <property type="component" value="Unassembled WGS sequence"/>
</dbReference>
<protein>
    <submittedName>
        <fullName evidence="7">Polysaccharide deacetylase family protein</fullName>
    </submittedName>
</protein>
<accession>A0A9X1HV50</accession>
<keyword evidence="8" id="KW-1185">Reference proteome</keyword>
<dbReference type="RefSeq" id="WP_225699699.1">
    <property type="nucleotide sequence ID" value="NZ_JAIXNE010000007.1"/>
</dbReference>
<dbReference type="InterPro" id="IPR011330">
    <property type="entry name" value="Glyco_hydro/deAcase_b/a-brl"/>
</dbReference>
<keyword evidence="4" id="KW-0460">Magnesium</keyword>
<keyword evidence="5" id="KW-0119">Carbohydrate metabolism</keyword>
<name>A0A9X1HV50_9BACT</name>
<dbReference type="PANTHER" id="PTHR31609">
    <property type="entry name" value="YDJC DEACETYLASE FAMILY MEMBER"/>
    <property type="match status" value="1"/>
</dbReference>
<dbReference type="CDD" id="cd10802">
    <property type="entry name" value="YdjC_TTHB029_like"/>
    <property type="match status" value="1"/>
</dbReference>
<evidence type="ECO:0000256" key="3">
    <source>
        <dbReference type="ARBA" id="ARBA00022801"/>
    </source>
</evidence>
<proteinExistence type="predicted"/>